<protein>
    <submittedName>
        <fullName evidence="2">Uncharacterized protein</fullName>
    </submittedName>
</protein>
<organism evidence="2 3">
    <name type="scientific">Cercophora newfieldiana</name>
    <dbReference type="NCBI Taxonomy" id="92897"/>
    <lineage>
        <taxon>Eukaryota</taxon>
        <taxon>Fungi</taxon>
        <taxon>Dikarya</taxon>
        <taxon>Ascomycota</taxon>
        <taxon>Pezizomycotina</taxon>
        <taxon>Sordariomycetes</taxon>
        <taxon>Sordariomycetidae</taxon>
        <taxon>Sordariales</taxon>
        <taxon>Lasiosphaeriaceae</taxon>
        <taxon>Cercophora</taxon>
    </lineage>
</organism>
<name>A0AA39Y0V5_9PEZI</name>
<accession>A0AA39Y0V5</accession>
<evidence type="ECO:0000313" key="2">
    <source>
        <dbReference type="EMBL" id="KAK0643937.1"/>
    </source>
</evidence>
<feature type="region of interest" description="Disordered" evidence="1">
    <location>
        <begin position="193"/>
        <end position="212"/>
    </location>
</feature>
<dbReference type="AlphaFoldDB" id="A0AA39Y0V5"/>
<reference evidence="2" key="1">
    <citation type="submission" date="2023-06" db="EMBL/GenBank/DDBJ databases">
        <title>Genome-scale phylogeny and comparative genomics of the fungal order Sordariales.</title>
        <authorList>
            <consortium name="Lawrence Berkeley National Laboratory"/>
            <person name="Hensen N."/>
            <person name="Bonometti L."/>
            <person name="Westerberg I."/>
            <person name="Brannstrom I.O."/>
            <person name="Guillou S."/>
            <person name="Cros-Aarteil S."/>
            <person name="Calhoun S."/>
            <person name="Haridas S."/>
            <person name="Kuo A."/>
            <person name="Mondo S."/>
            <person name="Pangilinan J."/>
            <person name="Riley R."/>
            <person name="Labutti K."/>
            <person name="Andreopoulos B."/>
            <person name="Lipzen A."/>
            <person name="Chen C."/>
            <person name="Yanf M."/>
            <person name="Daum C."/>
            <person name="Ng V."/>
            <person name="Clum A."/>
            <person name="Steindorff A."/>
            <person name="Ohm R."/>
            <person name="Martin F."/>
            <person name="Silar P."/>
            <person name="Natvig D."/>
            <person name="Lalanne C."/>
            <person name="Gautier V."/>
            <person name="Ament-Velasquez S.L."/>
            <person name="Kruys A."/>
            <person name="Hutchinson M.I."/>
            <person name="Powell A.J."/>
            <person name="Barry K."/>
            <person name="Miller A.N."/>
            <person name="Grigoriev I.V."/>
            <person name="Debuchy R."/>
            <person name="Gladieux P."/>
            <person name="Thoren M.H."/>
            <person name="Johannesson H."/>
        </authorList>
    </citation>
    <scope>NUCLEOTIDE SEQUENCE</scope>
    <source>
        <strain evidence="2">SMH2532-1</strain>
    </source>
</reference>
<evidence type="ECO:0000313" key="3">
    <source>
        <dbReference type="Proteomes" id="UP001174936"/>
    </source>
</evidence>
<sequence length="255" mass="28506">MKAPTAKRPVTIRRNAGVQDSTLAGLPVGTHSLHATELWLHGHRLTDTPRRKLLRPERRRCQRQRQMSRPALVPHPFARHLAHHFGLRVITYCQTQQSPDQVRQSHVENRACGIRGAGFDWVSRFRKVESQSRLLPNEPVGGKRCIRLCSAAKVPPSGGLGLGNQFRPLTAKHPSTTNKQPYLHRPVASFASVKPSTPALPRPHLPDFTTARETPPERIHNATNIALQNTTPCATLTNPARMFVARTPQPRPDAR</sequence>
<proteinExistence type="predicted"/>
<dbReference type="Proteomes" id="UP001174936">
    <property type="component" value="Unassembled WGS sequence"/>
</dbReference>
<gene>
    <name evidence="2" type="ORF">B0T16DRAFT_191050</name>
</gene>
<dbReference type="EMBL" id="JAULSV010000005">
    <property type="protein sequence ID" value="KAK0643937.1"/>
    <property type="molecule type" value="Genomic_DNA"/>
</dbReference>
<evidence type="ECO:0000256" key="1">
    <source>
        <dbReference type="SAM" id="MobiDB-lite"/>
    </source>
</evidence>
<keyword evidence="3" id="KW-1185">Reference proteome</keyword>
<comment type="caution">
    <text evidence="2">The sequence shown here is derived from an EMBL/GenBank/DDBJ whole genome shotgun (WGS) entry which is preliminary data.</text>
</comment>